<dbReference type="Proteomes" id="UP000472676">
    <property type="component" value="Unassembled WGS sequence"/>
</dbReference>
<gene>
    <name evidence="2" type="ORF">G7Y85_02005</name>
</gene>
<keyword evidence="3" id="KW-1185">Reference proteome</keyword>
<organism evidence="2 3">
    <name type="scientific">Solimonas terrae</name>
    <dbReference type="NCBI Taxonomy" id="1396819"/>
    <lineage>
        <taxon>Bacteria</taxon>
        <taxon>Pseudomonadati</taxon>
        <taxon>Pseudomonadota</taxon>
        <taxon>Gammaproteobacteria</taxon>
        <taxon>Nevskiales</taxon>
        <taxon>Nevskiaceae</taxon>
        <taxon>Solimonas</taxon>
    </lineage>
</organism>
<protein>
    <submittedName>
        <fullName evidence="2">GNAT family N-acetyltransferase</fullName>
    </submittedName>
</protein>
<dbReference type="GO" id="GO:0016747">
    <property type="term" value="F:acyltransferase activity, transferring groups other than amino-acyl groups"/>
    <property type="evidence" value="ECO:0007669"/>
    <property type="project" value="InterPro"/>
</dbReference>
<dbReference type="EMBL" id="JAAMOW010000001">
    <property type="protein sequence ID" value="NGY03530.1"/>
    <property type="molecule type" value="Genomic_DNA"/>
</dbReference>
<sequence>MHGDFAAPDLPVLSGEHVRLEPLQAMHLDALIAVGSDPAIWAWYPESAATPDGMRRFVEVSLAARAAGTALPFVQIDAASGRIIGSTRFGAFDQRHRRAEIGWTWLAPAYQRTPINTESKYLMLRHAFEALGLMRVEFKTDVLNEKSRRALKRIGASEEGVFRRHMLTESGRVRDSVYFSVVDVEWPHVKRHLETLLAPRF</sequence>
<proteinExistence type="predicted"/>
<name>A0A6M2BMK8_9GAMM</name>
<evidence type="ECO:0000313" key="3">
    <source>
        <dbReference type="Proteomes" id="UP000472676"/>
    </source>
</evidence>
<dbReference type="PANTHER" id="PTHR43610:SF1">
    <property type="entry name" value="N-ACETYLTRANSFERASE DOMAIN-CONTAINING PROTEIN"/>
    <property type="match status" value="1"/>
</dbReference>
<dbReference type="InterPro" id="IPR016181">
    <property type="entry name" value="Acyl_CoA_acyltransferase"/>
</dbReference>
<dbReference type="RefSeq" id="WP_166251012.1">
    <property type="nucleotide sequence ID" value="NZ_JAAMOW010000001.1"/>
</dbReference>
<dbReference type="PANTHER" id="PTHR43610">
    <property type="entry name" value="BLL6696 PROTEIN"/>
    <property type="match status" value="1"/>
</dbReference>
<dbReference type="SUPFAM" id="SSF55729">
    <property type="entry name" value="Acyl-CoA N-acyltransferases (Nat)"/>
    <property type="match status" value="1"/>
</dbReference>
<evidence type="ECO:0000313" key="2">
    <source>
        <dbReference type="EMBL" id="NGY03530.1"/>
    </source>
</evidence>
<reference evidence="2 3" key="1">
    <citation type="journal article" date="2014" name="Int. J. Syst. Evol. Microbiol.">
        <title>Solimonas terrae sp. nov., isolated from soil.</title>
        <authorList>
            <person name="Kim S.J."/>
            <person name="Moon J.Y."/>
            <person name="Weon H.Y."/>
            <person name="Ahn J.H."/>
            <person name="Chen W.M."/>
            <person name="Kwon S.W."/>
        </authorList>
    </citation>
    <scope>NUCLEOTIDE SEQUENCE [LARGE SCALE GENOMIC DNA]</scope>
    <source>
        <strain evidence="2 3">KIS83-12</strain>
    </source>
</reference>
<dbReference type="InterPro" id="IPR000182">
    <property type="entry name" value="GNAT_dom"/>
</dbReference>
<dbReference type="PROSITE" id="PS51186">
    <property type="entry name" value="GNAT"/>
    <property type="match status" value="1"/>
</dbReference>
<comment type="caution">
    <text evidence="2">The sequence shown here is derived from an EMBL/GenBank/DDBJ whole genome shotgun (WGS) entry which is preliminary data.</text>
</comment>
<dbReference type="AlphaFoldDB" id="A0A6M2BMK8"/>
<dbReference type="Gene3D" id="3.40.630.30">
    <property type="match status" value="1"/>
</dbReference>
<evidence type="ECO:0000259" key="1">
    <source>
        <dbReference type="PROSITE" id="PS51186"/>
    </source>
</evidence>
<dbReference type="Pfam" id="PF13302">
    <property type="entry name" value="Acetyltransf_3"/>
    <property type="match status" value="1"/>
</dbReference>
<accession>A0A6M2BMK8</accession>
<keyword evidence="2" id="KW-0808">Transferase</keyword>
<feature type="domain" description="N-acetyltransferase" evidence="1">
    <location>
        <begin position="18"/>
        <end position="180"/>
    </location>
</feature>